<dbReference type="InterPro" id="IPR036388">
    <property type="entry name" value="WH-like_DNA-bd_sf"/>
</dbReference>
<evidence type="ECO:0000313" key="3">
    <source>
        <dbReference type="EMBL" id="HJG37756.1"/>
    </source>
</evidence>
<comment type="caution">
    <text evidence="3">The sequence shown here is derived from an EMBL/GenBank/DDBJ whole genome shotgun (WGS) entry which is preliminary data.</text>
</comment>
<gene>
    <name evidence="3" type="ORF">K8V70_07865</name>
</gene>
<evidence type="ECO:0000259" key="2">
    <source>
        <dbReference type="Pfam" id="PF13545"/>
    </source>
</evidence>
<protein>
    <submittedName>
        <fullName evidence="3">Helix-turn-helix domain-containing protein</fullName>
    </submittedName>
</protein>
<feature type="compositionally biased region" description="Basic residues" evidence="1">
    <location>
        <begin position="25"/>
        <end position="35"/>
    </location>
</feature>
<reference evidence="3" key="1">
    <citation type="journal article" date="2021" name="PeerJ">
        <title>Extensive microbial diversity within the chicken gut microbiome revealed by metagenomics and culture.</title>
        <authorList>
            <person name="Gilroy R."/>
            <person name="Ravi A."/>
            <person name="Getino M."/>
            <person name="Pursley I."/>
            <person name="Horton D.L."/>
            <person name="Alikhan N.F."/>
            <person name="Baker D."/>
            <person name="Gharbi K."/>
            <person name="Hall N."/>
            <person name="Watson M."/>
            <person name="Adriaenssens E.M."/>
            <person name="Foster-Nyarko E."/>
            <person name="Jarju S."/>
            <person name="Secka A."/>
            <person name="Antonio M."/>
            <person name="Oren A."/>
            <person name="Chaudhuri R.R."/>
            <person name="La Ragione R."/>
            <person name="Hildebrand F."/>
            <person name="Pallen M.J."/>
        </authorList>
    </citation>
    <scope>NUCLEOTIDE SEQUENCE</scope>
    <source>
        <strain evidence="3">ChiHjej13B12-9602</strain>
    </source>
</reference>
<reference evidence="3" key="2">
    <citation type="submission" date="2021-09" db="EMBL/GenBank/DDBJ databases">
        <authorList>
            <person name="Gilroy R."/>
        </authorList>
    </citation>
    <scope>NUCLEOTIDE SEQUENCE</scope>
    <source>
        <strain evidence="3">ChiHjej13B12-9602</strain>
    </source>
</reference>
<dbReference type="InterPro" id="IPR036390">
    <property type="entry name" value="WH_DNA-bd_sf"/>
</dbReference>
<dbReference type="Gene3D" id="1.10.10.10">
    <property type="entry name" value="Winged helix-like DNA-binding domain superfamily/Winged helix DNA-binding domain"/>
    <property type="match status" value="1"/>
</dbReference>
<sequence length="118" mass="12956">MKRGGGASKSPLASAAEPELPAKLSPRKRGRKKREFTKTQEHLIEYIAAKTAECGGVQLTKRELAQVVGRSVGTVNRLMSDLRRRGIIEEEMRFNESGGQVASVYYCAERPTRHGGAV</sequence>
<dbReference type="Pfam" id="PF13545">
    <property type="entry name" value="HTH_Crp_2"/>
    <property type="match status" value="1"/>
</dbReference>
<dbReference type="GO" id="GO:0006355">
    <property type="term" value="P:regulation of DNA-templated transcription"/>
    <property type="evidence" value="ECO:0007669"/>
    <property type="project" value="InterPro"/>
</dbReference>
<proteinExistence type="predicted"/>
<dbReference type="SUPFAM" id="SSF46785">
    <property type="entry name" value="Winged helix' DNA-binding domain"/>
    <property type="match status" value="1"/>
</dbReference>
<dbReference type="GO" id="GO:0003677">
    <property type="term" value="F:DNA binding"/>
    <property type="evidence" value="ECO:0007669"/>
    <property type="project" value="InterPro"/>
</dbReference>
<name>A0A921LTX0_9ACTN</name>
<feature type="region of interest" description="Disordered" evidence="1">
    <location>
        <begin position="1"/>
        <end position="36"/>
    </location>
</feature>
<feature type="compositionally biased region" description="Low complexity" evidence="1">
    <location>
        <begin position="10"/>
        <end position="22"/>
    </location>
</feature>
<dbReference type="EMBL" id="DYUZ01000029">
    <property type="protein sequence ID" value="HJG37756.1"/>
    <property type="molecule type" value="Genomic_DNA"/>
</dbReference>
<organism evidence="3 4">
    <name type="scientific">Enorma phocaeensis</name>
    <dbReference type="NCBI Taxonomy" id="1871019"/>
    <lineage>
        <taxon>Bacteria</taxon>
        <taxon>Bacillati</taxon>
        <taxon>Actinomycetota</taxon>
        <taxon>Coriobacteriia</taxon>
        <taxon>Coriobacteriales</taxon>
        <taxon>Coriobacteriaceae</taxon>
        <taxon>Enorma</taxon>
    </lineage>
</organism>
<dbReference type="AlphaFoldDB" id="A0A921LTX0"/>
<feature type="domain" description="HTH crp-type" evidence="2">
    <location>
        <begin position="56"/>
        <end position="90"/>
    </location>
</feature>
<accession>A0A921LTX0</accession>
<dbReference type="InterPro" id="IPR012318">
    <property type="entry name" value="HTH_CRP"/>
</dbReference>
<evidence type="ECO:0000256" key="1">
    <source>
        <dbReference type="SAM" id="MobiDB-lite"/>
    </source>
</evidence>
<evidence type="ECO:0000313" key="4">
    <source>
        <dbReference type="Proteomes" id="UP000753256"/>
    </source>
</evidence>
<dbReference type="Proteomes" id="UP000753256">
    <property type="component" value="Unassembled WGS sequence"/>
</dbReference>